<proteinExistence type="predicted"/>
<name>A0ABV6AZ70_9DEIO</name>
<keyword evidence="3" id="KW-1185">Reference proteome</keyword>
<evidence type="ECO:0000256" key="1">
    <source>
        <dbReference type="SAM" id="SignalP"/>
    </source>
</evidence>
<evidence type="ECO:0000313" key="2">
    <source>
        <dbReference type="EMBL" id="MFB9992317.1"/>
    </source>
</evidence>
<gene>
    <name evidence="2" type="ORF">ACFFLM_10115</name>
</gene>
<dbReference type="EMBL" id="JBHLYR010000031">
    <property type="protein sequence ID" value="MFB9992317.1"/>
    <property type="molecule type" value="Genomic_DNA"/>
</dbReference>
<sequence>MEPRCKTLLKAGLLMGMLLGGAHAATFGNYVYTLPAGWSQAKQGSALVLSLPSKGAGDRASIRLTAGAVLSGDLGPWFAAQVAAFNTGSTVLTQTPVQADTDENGLPVLATAVVVKAGSGSEWRLFAATKAGNRAEMLVFSASSLESFTAHQAELTAFTDQVNFANIKAPAASGTTKAATATASTPPPVVKASASLPALPVPNVAQLVRAGLNPAKQPFPDEFRCYVSYNSSDYSKPALAIQILPGGRYRAPGGEGTYKMVQTNGSSLNYLRWQGGPLAGSDDAFLLFDSTYGQTIQLDGVTDEDRRLYCHQRGSAENHALVEFRRKDPQVGKYPCRSLDGKNTDLGTLELLAGRVYRYKGGSGKYVVNILGKQRDSFSGVDFVGGPLDDEYSTYSEDELGEREFGRILRKMRCSQVAKPIVEPKFGTAKAPVPPAGSGGITGAYVQLVQNVYPSASLEHYFYLFNKNGYVFTRDPETSLADADCTRTRPNGLPLCEVYSIRNGLITIGNDKPEKWEKTASGYKLGGDELKAVKPLGDLKLAGDYQATSVFTAVVGSGGGVFYNNLTFRKDGTFSRLATGGVSLTTTTDGTAFGDSTGGVTSSSERKNGGKYTLSGNTLTLMYGDGRIEKQFAYLPNLKGGKPDLEWLYIGGSNYFLEDGK</sequence>
<feature type="signal peptide" evidence="1">
    <location>
        <begin position="1"/>
        <end position="24"/>
    </location>
</feature>
<feature type="chain" id="PRO_5045140347" evidence="1">
    <location>
        <begin position="25"/>
        <end position="661"/>
    </location>
</feature>
<evidence type="ECO:0000313" key="3">
    <source>
        <dbReference type="Proteomes" id="UP001589733"/>
    </source>
</evidence>
<keyword evidence="1" id="KW-0732">Signal</keyword>
<dbReference type="Proteomes" id="UP001589733">
    <property type="component" value="Unassembled WGS sequence"/>
</dbReference>
<organism evidence="2 3">
    <name type="scientific">Deinococcus oregonensis</name>
    <dbReference type="NCBI Taxonomy" id="1805970"/>
    <lineage>
        <taxon>Bacteria</taxon>
        <taxon>Thermotogati</taxon>
        <taxon>Deinococcota</taxon>
        <taxon>Deinococci</taxon>
        <taxon>Deinococcales</taxon>
        <taxon>Deinococcaceae</taxon>
        <taxon>Deinococcus</taxon>
    </lineage>
</organism>
<protein>
    <submittedName>
        <fullName evidence="2">Uncharacterized protein</fullName>
    </submittedName>
</protein>
<reference evidence="2 3" key="1">
    <citation type="submission" date="2024-09" db="EMBL/GenBank/DDBJ databases">
        <authorList>
            <person name="Sun Q."/>
            <person name="Mori K."/>
        </authorList>
    </citation>
    <scope>NUCLEOTIDE SEQUENCE [LARGE SCALE GENOMIC DNA]</scope>
    <source>
        <strain evidence="2 3">JCM 13503</strain>
    </source>
</reference>
<dbReference type="RefSeq" id="WP_380008955.1">
    <property type="nucleotide sequence ID" value="NZ_JBHLYR010000031.1"/>
</dbReference>
<accession>A0ABV6AZ70</accession>
<comment type="caution">
    <text evidence="2">The sequence shown here is derived from an EMBL/GenBank/DDBJ whole genome shotgun (WGS) entry which is preliminary data.</text>
</comment>